<protein>
    <submittedName>
        <fullName evidence="3">Uncharacterized LOC112145008</fullName>
    </submittedName>
</protein>
<dbReference type="STRING" id="30732.ENSOMEP00000022221"/>
<evidence type="ECO:0000313" key="4">
    <source>
        <dbReference type="Proteomes" id="UP000261560"/>
    </source>
</evidence>
<dbReference type="RefSeq" id="XP_024125755.1">
    <property type="nucleotide sequence ID" value="XM_024269987.2"/>
</dbReference>
<keyword evidence="4" id="KW-1185">Reference proteome</keyword>
<name>A0A3B3CX81_ORYME</name>
<dbReference type="PANTHER" id="PTHR46599:SF6">
    <property type="entry name" value="DUAL SPECIFICITY PHOSPHATASE 26"/>
    <property type="match status" value="1"/>
</dbReference>
<dbReference type="PANTHER" id="PTHR46599">
    <property type="entry name" value="PIGGYBAC TRANSPOSABLE ELEMENT-DERIVED PROTEIN 4"/>
    <property type="match status" value="1"/>
</dbReference>
<feature type="region of interest" description="Disordered" evidence="1">
    <location>
        <begin position="42"/>
        <end position="91"/>
    </location>
</feature>
<dbReference type="AlphaFoldDB" id="A0A3B3CX81"/>
<feature type="domain" description="PiggyBac transposable element-derived protein" evidence="2">
    <location>
        <begin position="132"/>
        <end position="468"/>
    </location>
</feature>
<dbReference type="Pfam" id="PF13843">
    <property type="entry name" value="DDE_Tnp_1_7"/>
    <property type="match status" value="1"/>
</dbReference>
<reference evidence="3" key="1">
    <citation type="submission" date="2025-08" db="UniProtKB">
        <authorList>
            <consortium name="Ensembl"/>
        </authorList>
    </citation>
    <scope>IDENTIFICATION</scope>
</reference>
<evidence type="ECO:0000259" key="2">
    <source>
        <dbReference type="Pfam" id="PF13843"/>
    </source>
</evidence>
<dbReference type="PaxDb" id="30732-ENSOMEP00000022221"/>
<dbReference type="GeneID" id="112145008"/>
<organism evidence="3 4">
    <name type="scientific">Oryzias melastigma</name>
    <name type="common">Marine medaka</name>
    <dbReference type="NCBI Taxonomy" id="30732"/>
    <lineage>
        <taxon>Eukaryota</taxon>
        <taxon>Metazoa</taxon>
        <taxon>Chordata</taxon>
        <taxon>Craniata</taxon>
        <taxon>Vertebrata</taxon>
        <taxon>Euteleostomi</taxon>
        <taxon>Actinopterygii</taxon>
        <taxon>Neopterygii</taxon>
        <taxon>Teleostei</taxon>
        <taxon>Neoteleostei</taxon>
        <taxon>Acanthomorphata</taxon>
        <taxon>Ovalentaria</taxon>
        <taxon>Atherinomorphae</taxon>
        <taxon>Beloniformes</taxon>
        <taxon>Adrianichthyidae</taxon>
        <taxon>Oryziinae</taxon>
        <taxon>Oryzias</taxon>
    </lineage>
</organism>
<dbReference type="Proteomes" id="UP000261560">
    <property type="component" value="Unplaced"/>
</dbReference>
<evidence type="ECO:0000256" key="1">
    <source>
        <dbReference type="SAM" id="MobiDB-lite"/>
    </source>
</evidence>
<reference evidence="3" key="2">
    <citation type="submission" date="2025-09" db="UniProtKB">
        <authorList>
            <consortium name="Ensembl"/>
        </authorList>
    </citation>
    <scope>IDENTIFICATION</scope>
</reference>
<accession>A0A3B3CX81</accession>
<dbReference type="KEGG" id="oml:112145008"/>
<dbReference type="GeneTree" id="ENSGT00940000172289"/>
<dbReference type="InterPro" id="IPR029526">
    <property type="entry name" value="PGBD"/>
</dbReference>
<proteinExistence type="predicted"/>
<dbReference type="Ensembl" id="ENSOMET00000015317.1">
    <property type="protein sequence ID" value="ENSOMEP00000022221.1"/>
    <property type="gene ID" value="ENSOMEG00000001657.1"/>
</dbReference>
<sequence length="564" mass="64861">MNDDKTNPRRINSLLTNTFRYRYKMPKSYKTQRDLERILRDVNPWDSDGEDISLQPSSDSETSSDEETSQPQKKRSQLDTQTQTTENAKDGTLWLKEQVGRPFHQSPITPYTSDGEPTASVKTMVMSRLQSFLCFITLDMLKNIQQWTVQHGCQTQHESWVMALPELMAFIAILLLRGIIKLPSVRDAWSAKMGNPLIIGIMTRNRFQNIMRHLRFDDKDTRSERVETDRFAAISDIWKSFVANCIKSYNPGRYITIDEQLFPTKTHCCFLEYSATKPGKFGIKFWVACDLKSKYVCNIIPCLGKDPNRPTGENVVMKLMEPFLDKGRTVTTDNLFTSLSLAQQLLSRKTTFIGKINKLRREVPESAKTTLDWNEFSTQVFSASDVTLTVYAPKRRKTVCILSSLHSVVETGDNWKKKPNTVTDYNSCKSGVDAMDQMVREYTVRSGTRRWPVAVFYNMVDIAALNAHVLYQQCTGLEERRVDFLVELAKELAQTHVEDKKVKKENLLRQEPPTPGQGKRAMCQVNSRCKSNHATVRCVDCYKYTCGKCRKEVEWQCQPCSDRE</sequence>
<dbReference type="OMA" id="AMDQMVR"/>
<evidence type="ECO:0000313" key="3">
    <source>
        <dbReference type="Ensembl" id="ENSOMEP00000022221.1"/>
    </source>
</evidence>
<dbReference type="OrthoDB" id="9986773at2759"/>